<dbReference type="Pfam" id="PF00892">
    <property type="entry name" value="EamA"/>
    <property type="match status" value="2"/>
</dbReference>
<keyword evidence="4" id="KW-1185">Reference proteome</keyword>
<dbReference type="InterPro" id="IPR000620">
    <property type="entry name" value="EamA_dom"/>
</dbReference>
<feature type="domain" description="EamA" evidence="2">
    <location>
        <begin position="148"/>
        <end position="278"/>
    </location>
</feature>
<feature type="transmembrane region" description="Helical" evidence="1">
    <location>
        <begin position="210"/>
        <end position="229"/>
    </location>
</feature>
<evidence type="ECO:0000313" key="4">
    <source>
        <dbReference type="Proteomes" id="UP001610063"/>
    </source>
</evidence>
<dbReference type="Proteomes" id="UP001610063">
    <property type="component" value="Unassembled WGS sequence"/>
</dbReference>
<organism evidence="3 4">
    <name type="scientific">Marinoscillum luteum</name>
    <dbReference type="NCBI Taxonomy" id="861051"/>
    <lineage>
        <taxon>Bacteria</taxon>
        <taxon>Pseudomonadati</taxon>
        <taxon>Bacteroidota</taxon>
        <taxon>Cytophagia</taxon>
        <taxon>Cytophagales</taxon>
        <taxon>Reichenbachiellaceae</taxon>
        <taxon>Marinoscillum</taxon>
    </lineage>
</organism>
<evidence type="ECO:0000256" key="1">
    <source>
        <dbReference type="SAM" id="Phobius"/>
    </source>
</evidence>
<name>A0ABW7NB63_9BACT</name>
<feature type="transmembrane region" description="Helical" evidence="1">
    <location>
        <begin position="35"/>
        <end position="54"/>
    </location>
</feature>
<keyword evidence="1" id="KW-0472">Membrane</keyword>
<feature type="transmembrane region" description="Helical" evidence="1">
    <location>
        <begin position="264"/>
        <end position="282"/>
    </location>
</feature>
<dbReference type="InterPro" id="IPR037185">
    <property type="entry name" value="EmrE-like"/>
</dbReference>
<sequence>MNQQLAHLLQLGLAIFIMSSSGTLGRYIELPPPVTIWLRCIIGAVALFIVLKVGKFDLRIGNRKNFWLLFGSSLLLAGHWVSYFYSLKLSTVAIGMLSLFTYPVITAFLEPVMLKIPFQKSSLALGILAFVGVALLAPELSFENEHTLGIAIGVFSALCYSIRNILMKKRVAQQSGITLMFYQLLFISLFLWPVLFGFEFEPAQLSTDWEALLILGLFTTATGHTLLVLSFKHFTVSTVSVISALTPLLGILLGFLVLNEIPAGRTYIGGSLIFLTVVTESLKSIFQKRN</sequence>
<reference evidence="3 4" key="1">
    <citation type="journal article" date="2013" name="Int. J. Syst. Evol. Microbiol.">
        <title>Marinoscillum luteum sp. nov., isolated from marine sediment.</title>
        <authorList>
            <person name="Cha I.T."/>
            <person name="Park S.J."/>
            <person name="Kim S.J."/>
            <person name="Kim J.G."/>
            <person name="Jung M.Y."/>
            <person name="Shin K.S."/>
            <person name="Kwon K.K."/>
            <person name="Yang S.H."/>
            <person name="Seo Y.S."/>
            <person name="Rhee S.K."/>
        </authorList>
    </citation>
    <scope>NUCLEOTIDE SEQUENCE [LARGE SCALE GENOMIC DNA]</scope>
    <source>
        <strain evidence="3 4">KCTC 23939</strain>
    </source>
</reference>
<dbReference type="RefSeq" id="WP_395418287.1">
    <property type="nucleotide sequence ID" value="NZ_JBIPKE010000019.1"/>
</dbReference>
<dbReference type="EMBL" id="JBIPKE010000019">
    <property type="protein sequence ID" value="MFH6984865.1"/>
    <property type="molecule type" value="Genomic_DNA"/>
</dbReference>
<evidence type="ECO:0000259" key="2">
    <source>
        <dbReference type="Pfam" id="PF00892"/>
    </source>
</evidence>
<dbReference type="SUPFAM" id="SSF103481">
    <property type="entry name" value="Multidrug resistance efflux transporter EmrE"/>
    <property type="match status" value="2"/>
</dbReference>
<feature type="transmembrane region" description="Helical" evidence="1">
    <location>
        <begin position="179"/>
        <end position="198"/>
    </location>
</feature>
<keyword evidence="1" id="KW-0812">Transmembrane</keyword>
<accession>A0ABW7NB63</accession>
<dbReference type="PANTHER" id="PTHR22911">
    <property type="entry name" value="ACYL-MALONYL CONDENSING ENZYME-RELATED"/>
    <property type="match status" value="1"/>
</dbReference>
<gene>
    <name evidence="3" type="ORF">ACHKAR_15520</name>
</gene>
<feature type="transmembrane region" description="Helical" evidence="1">
    <location>
        <begin position="121"/>
        <end position="142"/>
    </location>
</feature>
<evidence type="ECO:0000313" key="3">
    <source>
        <dbReference type="EMBL" id="MFH6984865.1"/>
    </source>
</evidence>
<feature type="transmembrane region" description="Helical" evidence="1">
    <location>
        <begin position="91"/>
        <end position="109"/>
    </location>
</feature>
<comment type="caution">
    <text evidence="3">The sequence shown here is derived from an EMBL/GenBank/DDBJ whole genome shotgun (WGS) entry which is preliminary data.</text>
</comment>
<feature type="transmembrane region" description="Helical" evidence="1">
    <location>
        <begin position="148"/>
        <end position="167"/>
    </location>
</feature>
<feature type="domain" description="EamA" evidence="2">
    <location>
        <begin position="13"/>
        <end position="136"/>
    </location>
</feature>
<feature type="transmembrane region" description="Helical" evidence="1">
    <location>
        <begin position="236"/>
        <end position="258"/>
    </location>
</feature>
<protein>
    <submittedName>
        <fullName evidence="3">DMT family transporter</fullName>
    </submittedName>
</protein>
<proteinExistence type="predicted"/>
<feature type="transmembrane region" description="Helical" evidence="1">
    <location>
        <begin position="66"/>
        <end position="85"/>
    </location>
</feature>
<keyword evidence="1" id="KW-1133">Transmembrane helix</keyword>